<dbReference type="AlphaFoldDB" id="A0A0F4YJE9"/>
<dbReference type="RefSeq" id="XP_013324956.1">
    <property type="nucleotide sequence ID" value="XM_013469502.1"/>
</dbReference>
<organism evidence="2 3">
    <name type="scientific">Rasamsonia emersonii (strain ATCC 16479 / CBS 393.64 / IMI 116815)</name>
    <dbReference type="NCBI Taxonomy" id="1408163"/>
    <lineage>
        <taxon>Eukaryota</taxon>
        <taxon>Fungi</taxon>
        <taxon>Dikarya</taxon>
        <taxon>Ascomycota</taxon>
        <taxon>Pezizomycotina</taxon>
        <taxon>Eurotiomycetes</taxon>
        <taxon>Eurotiomycetidae</taxon>
        <taxon>Eurotiales</taxon>
        <taxon>Trichocomaceae</taxon>
        <taxon>Rasamsonia</taxon>
    </lineage>
</organism>
<comment type="caution">
    <text evidence="2">The sequence shown here is derived from an EMBL/GenBank/DDBJ whole genome shotgun (WGS) entry which is preliminary data.</text>
</comment>
<evidence type="ECO:0000313" key="3">
    <source>
        <dbReference type="Proteomes" id="UP000053958"/>
    </source>
</evidence>
<dbReference type="CDD" id="cd02440">
    <property type="entry name" value="AdoMet_MTases"/>
    <property type="match status" value="1"/>
</dbReference>
<evidence type="ECO:0000256" key="1">
    <source>
        <dbReference type="SAM" id="MobiDB-lite"/>
    </source>
</evidence>
<dbReference type="PANTHER" id="PTHR14614:SF132">
    <property type="entry name" value="PROTEIN-LYSINE METHYLTRANSFERASE C42C1.13"/>
    <property type="match status" value="1"/>
</dbReference>
<sequence>MVILGIGSSASVDTPPSQTDSLLDPSTVPVVISGWSTAFGGPQALPAEKLIERRLRLQNQSELRVWEETGNNIARHIWDAALAAVMCLQRGITDPGATAMPRLQDHLRGRGDQTLRVVELGSGCGIVGIALAEMMPRCAVTLTDLPEVDDIVARNIKAAHPARGSTIDFRVLDWDQAPGEDVFSQPVDLVLVSDCTYNADSLPSLVRMIDALVRRSSNALVLVALKRRHDSEAVFFDLMHDAALSTLERDTIALPSPYADGDEDLQENTIEIYLFGRSKSRS</sequence>
<dbReference type="GO" id="GO:0008757">
    <property type="term" value="F:S-adenosylmethionine-dependent methyltransferase activity"/>
    <property type="evidence" value="ECO:0007669"/>
    <property type="project" value="UniProtKB-ARBA"/>
</dbReference>
<dbReference type="InterPro" id="IPR029063">
    <property type="entry name" value="SAM-dependent_MTases_sf"/>
</dbReference>
<dbReference type="PANTHER" id="PTHR14614">
    <property type="entry name" value="HEPATOCELLULAR CARCINOMA-ASSOCIATED ANTIGEN"/>
    <property type="match status" value="1"/>
</dbReference>
<reference evidence="2 3" key="1">
    <citation type="submission" date="2015-04" db="EMBL/GenBank/DDBJ databases">
        <authorList>
            <person name="Heijne W.H."/>
            <person name="Fedorova N.D."/>
            <person name="Nierman W.C."/>
            <person name="Vollebregt A.W."/>
            <person name="Zhao Z."/>
            <person name="Wu L."/>
            <person name="Kumar M."/>
            <person name="Stam H."/>
            <person name="van den Berg M.A."/>
            <person name="Pel H.J."/>
        </authorList>
    </citation>
    <scope>NUCLEOTIDE SEQUENCE [LARGE SCALE GENOMIC DNA]</scope>
    <source>
        <strain evidence="2 3">CBS 393.64</strain>
    </source>
</reference>
<name>A0A0F4YJE9_RASE3</name>
<dbReference type="EMBL" id="LASV01000466">
    <property type="protein sequence ID" value="KKA18344.1"/>
    <property type="molecule type" value="Genomic_DNA"/>
</dbReference>
<evidence type="ECO:0000313" key="2">
    <source>
        <dbReference type="EMBL" id="KKA18344.1"/>
    </source>
</evidence>
<dbReference type="STRING" id="1408163.A0A0F4YJE9"/>
<accession>A0A0F4YJE9</accession>
<proteinExistence type="predicted"/>
<dbReference type="InterPro" id="IPR019410">
    <property type="entry name" value="Methyltransf_16"/>
</dbReference>
<gene>
    <name evidence="2" type="ORF">T310_7710</name>
</gene>
<dbReference type="Gene3D" id="3.40.50.150">
    <property type="entry name" value="Vaccinia Virus protein VP39"/>
    <property type="match status" value="1"/>
</dbReference>
<dbReference type="SUPFAM" id="SSF53335">
    <property type="entry name" value="S-adenosyl-L-methionine-dependent methyltransferases"/>
    <property type="match status" value="1"/>
</dbReference>
<protein>
    <submittedName>
        <fullName evidence="2">Uncharacterized protein</fullName>
    </submittedName>
</protein>
<keyword evidence="3" id="KW-1185">Reference proteome</keyword>
<feature type="region of interest" description="Disordered" evidence="1">
    <location>
        <begin position="1"/>
        <end position="23"/>
    </location>
</feature>
<dbReference type="GO" id="GO:0005829">
    <property type="term" value="C:cytosol"/>
    <property type="evidence" value="ECO:0007669"/>
    <property type="project" value="TreeGrafter"/>
</dbReference>
<feature type="compositionally biased region" description="Polar residues" evidence="1">
    <location>
        <begin position="8"/>
        <end position="21"/>
    </location>
</feature>
<dbReference type="Pfam" id="PF10294">
    <property type="entry name" value="Methyltransf_16"/>
    <property type="match status" value="1"/>
</dbReference>
<dbReference type="GeneID" id="25319976"/>
<dbReference type="OrthoDB" id="413520at2759"/>
<dbReference type="Proteomes" id="UP000053958">
    <property type="component" value="Unassembled WGS sequence"/>
</dbReference>